<gene>
    <name evidence="2" type="ORF">SAMN04488042_10143</name>
</gene>
<proteinExistence type="predicted"/>
<keyword evidence="3" id="KW-1185">Reference proteome</keyword>
<dbReference type="SUPFAM" id="SSF51294">
    <property type="entry name" value="Hedgehog/intein (Hint) domain"/>
    <property type="match status" value="1"/>
</dbReference>
<name>A0A1I4HDV8_9RHOB</name>
<dbReference type="InterPro" id="IPR028992">
    <property type="entry name" value="Hedgehog/Intein_dom"/>
</dbReference>
<organism evidence="2 3">
    <name type="scientific">Shimia aestuarii</name>
    <dbReference type="NCBI Taxonomy" id="254406"/>
    <lineage>
        <taxon>Bacteria</taxon>
        <taxon>Pseudomonadati</taxon>
        <taxon>Pseudomonadota</taxon>
        <taxon>Alphaproteobacteria</taxon>
        <taxon>Rhodobacterales</taxon>
        <taxon>Roseobacteraceae</taxon>
    </lineage>
</organism>
<dbReference type="OrthoDB" id="6305173at2"/>
<evidence type="ECO:0000313" key="2">
    <source>
        <dbReference type="EMBL" id="SFL39837.1"/>
    </source>
</evidence>
<dbReference type="RefSeq" id="WP_093089950.1">
    <property type="nucleotide sequence ID" value="NZ_FOTQ01000001.1"/>
</dbReference>
<reference evidence="2 3" key="1">
    <citation type="submission" date="2016-10" db="EMBL/GenBank/DDBJ databases">
        <authorList>
            <person name="de Groot N.N."/>
        </authorList>
    </citation>
    <scope>NUCLEOTIDE SEQUENCE [LARGE SCALE GENOMIC DNA]</scope>
    <source>
        <strain evidence="2 3">DSM 15283</strain>
    </source>
</reference>
<dbReference type="AlphaFoldDB" id="A0A1I4HDV8"/>
<protein>
    <submittedName>
        <fullName evidence="2">Hint domain-containing protein</fullName>
    </submittedName>
</protein>
<dbReference type="Proteomes" id="UP000199144">
    <property type="component" value="Unassembled WGS sequence"/>
</dbReference>
<dbReference type="Pfam" id="PF13403">
    <property type="entry name" value="Hint_2"/>
    <property type="match status" value="1"/>
</dbReference>
<sequence length="353" mass="38253">MATISFFARGDSNTANNSYLNAENTNSVPTTEITFSSGTSGNLKLQPNGGLPDPNTTVIINGVEMSFTVEFSGTLPNSNKLRNVNGEDLRGEPIVVITTEDGQRLFLFPNGVSQATMDAFPNGAHDLNGWSDVVNIPICFVRGTLIDTPRGPVPVERLIIGDRVTTEAGGSSEIRWIAERRMSQAELLLEPQYRPICIRAGQLGKGMPRRDLWVSPQHRILFRGWQAEILFREAAVLFPAVSFARFGGQVADPAGGIDYFHLMFEQHEVIMAEGLGAESLYPGDQAVASLTPAARARMARAFPHLEGDWSAYGPLARPCLTRWEGETLLECAGFGDGDGASKQASGGRWQAVA</sequence>
<dbReference type="InterPro" id="IPR036844">
    <property type="entry name" value="Hint_dom_sf"/>
</dbReference>
<evidence type="ECO:0000313" key="3">
    <source>
        <dbReference type="Proteomes" id="UP000199144"/>
    </source>
</evidence>
<accession>A0A1I4HDV8</accession>
<evidence type="ECO:0000259" key="1">
    <source>
        <dbReference type="Pfam" id="PF13403"/>
    </source>
</evidence>
<dbReference type="STRING" id="254406.SAMN04488042_10143"/>
<dbReference type="EMBL" id="FOTQ01000001">
    <property type="protein sequence ID" value="SFL39837.1"/>
    <property type="molecule type" value="Genomic_DNA"/>
</dbReference>
<feature type="domain" description="Hedgehog/Intein (Hint)" evidence="1">
    <location>
        <begin position="138"/>
        <end position="284"/>
    </location>
</feature>